<dbReference type="SUPFAM" id="SSF56784">
    <property type="entry name" value="HAD-like"/>
    <property type="match status" value="1"/>
</dbReference>
<dbReference type="NCBIfam" id="TIGR01460">
    <property type="entry name" value="HAD-SF-IIA"/>
    <property type="match status" value="1"/>
</dbReference>
<keyword evidence="1" id="KW-0378">Hydrolase</keyword>
<evidence type="ECO:0000313" key="1">
    <source>
        <dbReference type="EMBL" id="PCH43585.1"/>
    </source>
</evidence>
<dbReference type="STRING" id="742152.A0A2H3JQ12"/>
<dbReference type="InterPro" id="IPR023214">
    <property type="entry name" value="HAD_sf"/>
</dbReference>
<name>A0A2H3JQ12_WOLCO</name>
<dbReference type="InterPro" id="IPR006353">
    <property type="entry name" value="HAD-SF_hydro_IIA_CECR5"/>
</dbReference>
<dbReference type="Gene3D" id="3.40.50.1000">
    <property type="entry name" value="HAD superfamily/HAD-like"/>
    <property type="match status" value="2"/>
</dbReference>
<gene>
    <name evidence="1" type="ORF">WOLCODRAFT_138450</name>
</gene>
<dbReference type="Pfam" id="PF13344">
    <property type="entry name" value="Hydrolase_6"/>
    <property type="match status" value="1"/>
</dbReference>
<dbReference type="InterPro" id="IPR050324">
    <property type="entry name" value="CDP-alcohol_PTase-I"/>
</dbReference>
<accession>A0A2H3JQ12</accession>
<reference evidence="1 2" key="1">
    <citation type="journal article" date="2012" name="Science">
        <title>The Paleozoic origin of enzymatic lignin decomposition reconstructed from 31 fungal genomes.</title>
        <authorList>
            <person name="Floudas D."/>
            <person name="Binder M."/>
            <person name="Riley R."/>
            <person name="Barry K."/>
            <person name="Blanchette R.A."/>
            <person name="Henrissat B."/>
            <person name="Martinez A.T."/>
            <person name="Otillar R."/>
            <person name="Spatafora J.W."/>
            <person name="Yadav J.S."/>
            <person name="Aerts A."/>
            <person name="Benoit I."/>
            <person name="Boyd A."/>
            <person name="Carlson A."/>
            <person name="Copeland A."/>
            <person name="Coutinho P.M."/>
            <person name="de Vries R.P."/>
            <person name="Ferreira P."/>
            <person name="Findley K."/>
            <person name="Foster B."/>
            <person name="Gaskell J."/>
            <person name="Glotzer D."/>
            <person name="Gorecki P."/>
            <person name="Heitman J."/>
            <person name="Hesse C."/>
            <person name="Hori C."/>
            <person name="Igarashi K."/>
            <person name="Jurgens J.A."/>
            <person name="Kallen N."/>
            <person name="Kersten P."/>
            <person name="Kohler A."/>
            <person name="Kuees U."/>
            <person name="Kumar T.K.A."/>
            <person name="Kuo A."/>
            <person name="LaButti K."/>
            <person name="Larrondo L.F."/>
            <person name="Lindquist E."/>
            <person name="Ling A."/>
            <person name="Lombard V."/>
            <person name="Lucas S."/>
            <person name="Lundell T."/>
            <person name="Martin R."/>
            <person name="McLaughlin D.J."/>
            <person name="Morgenstern I."/>
            <person name="Morin E."/>
            <person name="Murat C."/>
            <person name="Nagy L.G."/>
            <person name="Nolan M."/>
            <person name="Ohm R.A."/>
            <person name="Patyshakuliyeva A."/>
            <person name="Rokas A."/>
            <person name="Ruiz-Duenas F.J."/>
            <person name="Sabat G."/>
            <person name="Salamov A."/>
            <person name="Samejima M."/>
            <person name="Schmutz J."/>
            <person name="Slot J.C."/>
            <person name="St John F."/>
            <person name="Stenlid J."/>
            <person name="Sun H."/>
            <person name="Sun S."/>
            <person name="Syed K."/>
            <person name="Tsang A."/>
            <person name="Wiebenga A."/>
            <person name="Young D."/>
            <person name="Pisabarro A."/>
            <person name="Eastwood D.C."/>
            <person name="Martin F."/>
            <person name="Cullen D."/>
            <person name="Grigoriev I.V."/>
            <person name="Hibbett D.S."/>
        </authorList>
    </citation>
    <scope>NUCLEOTIDE SEQUENCE [LARGE SCALE GENOMIC DNA]</scope>
    <source>
        <strain evidence="1 2">MD-104</strain>
    </source>
</reference>
<dbReference type="GO" id="GO:0046474">
    <property type="term" value="P:glycerophospholipid biosynthetic process"/>
    <property type="evidence" value="ECO:0007669"/>
    <property type="project" value="TreeGrafter"/>
</dbReference>
<dbReference type="Proteomes" id="UP000218811">
    <property type="component" value="Unassembled WGS sequence"/>
</dbReference>
<sequence>MSCLTSVTHAGSWSLRLPSAAGPRVAARHYQTPSHGRVPPLAFAFDIDGVLVQGSRPISAAKRALAILEGDNPTGSKIPYVLLTNGGGASEEARCRKLTAQLGFNIHPHQFVQSHTILKSVVHKYADLPVLVLGGRNDEVRRVAKGYGFKKVYTTLDVLAWNPSVWPFHDLTPQEKQSTEPVDFSQTPITAIFVYHDPCNWALDVQVICDVLQSGGIIGAPYGTATPDGRPRPELIFCNPDLIWRSDFDRPRLGQGGFRVAFQAVYKALTGSEYPYVQYGKPTEATYQFTKKVLQARFRELYGQITEKPPNVYMVGDNPESDIAGANAANWASILVHTGVYDPKQGPPTHVPTHEAKNVEEAVKWAIHRELSKNDGHDHHQ</sequence>
<evidence type="ECO:0000313" key="2">
    <source>
        <dbReference type="Proteomes" id="UP000218811"/>
    </source>
</evidence>
<dbReference type="AlphaFoldDB" id="A0A2H3JQ12"/>
<protein>
    <submittedName>
        <fullName evidence="1">HAD hydrolase</fullName>
    </submittedName>
</protein>
<dbReference type="EMBL" id="KB468146">
    <property type="protein sequence ID" value="PCH43585.1"/>
    <property type="molecule type" value="Genomic_DNA"/>
</dbReference>
<dbReference type="InterPro" id="IPR006357">
    <property type="entry name" value="HAD-SF_hydro_IIA"/>
</dbReference>
<dbReference type="InterPro" id="IPR036412">
    <property type="entry name" value="HAD-like_sf"/>
</dbReference>
<keyword evidence="2" id="KW-1185">Reference proteome</keyword>
<organism evidence="1 2">
    <name type="scientific">Wolfiporia cocos (strain MD-104)</name>
    <name type="common">Brown rot fungus</name>
    <dbReference type="NCBI Taxonomy" id="742152"/>
    <lineage>
        <taxon>Eukaryota</taxon>
        <taxon>Fungi</taxon>
        <taxon>Dikarya</taxon>
        <taxon>Basidiomycota</taxon>
        <taxon>Agaricomycotina</taxon>
        <taxon>Agaricomycetes</taxon>
        <taxon>Polyporales</taxon>
        <taxon>Phaeolaceae</taxon>
        <taxon>Wolfiporia</taxon>
    </lineage>
</organism>
<dbReference type="GO" id="GO:0005739">
    <property type="term" value="C:mitochondrion"/>
    <property type="evidence" value="ECO:0007669"/>
    <property type="project" value="TreeGrafter"/>
</dbReference>
<dbReference type="PANTHER" id="PTHR14269:SF4">
    <property type="entry name" value="CAT EYE SYNDROME CRITICAL REGION PROTEIN 5"/>
    <property type="match status" value="1"/>
</dbReference>
<dbReference type="GO" id="GO:0016787">
    <property type="term" value="F:hydrolase activity"/>
    <property type="evidence" value="ECO:0007669"/>
    <property type="project" value="UniProtKB-KW"/>
</dbReference>
<dbReference type="OMA" id="WPFHDLT"/>
<dbReference type="Pfam" id="PF13242">
    <property type="entry name" value="Hydrolase_like"/>
    <property type="match status" value="1"/>
</dbReference>
<dbReference type="PANTHER" id="PTHR14269">
    <property type="entry name" value="CDP-DIACYLGLYCEROL--GLYCEROL-3-PHOSPHATE 3-PHOSPHATIDYLTRANSFERASE-RELATED"/>
    <property type="match status" value="1"/>
</dbReference>
<proteinExistence type="predicted"/>
<dbReference type="NCBIfam" id="TIGR01456">
    <property type="entry name" value="CECR5"/>
    <property type="match status" value="1"/>
</dbReference>
<dbReference type="OrthoDB" id="10251048at2759"/>